<evidence type="ECO:0008006" key="3">
    <source>
        <dbReference type="Google" id="ProtNLM"/>
    </source>
</evidence>
<evidence type="ECO:0000313" key="1">
    <source>
        <dbReference type="EMBL" id="TFL00149.1"/>
    </source>
</evidence>
<gene>
    <name evidence="1" type="ORF">BDV98DRAFT_594325</name>
</gene>
<proteinExistence type="predicted"/>
<protein>
    <recommendedName>
        <fullName evidence="3">F-box domain-containing protein</fullName>
    </recommendedName>
</protein>
<dbReference type="AlphaFoldDB" id="A0A5C3QIU8"/>
<reference evidence="1 2" key="1">
    <citation type="journal article" date="2019" name="Nat. Ecol. Evol.">
        <title>Megaphylogeny resolves global patterns of mushroom evolution.</title>
        <authorList>
            <person name="Varga T."/>
            <person name="Krizsan K."/>
            <person name="Foldi C."/>
            <person name="Dima B."/>
            <person name="Sanchez-Garcia M."/>
            <person name="Sanchez-Ramirez S."/>
            <person name="Szollosi G.J."/>
            <person name="Szarkandi J.G."/>
            <person name="Papp V."/>
            <person name="Albert L."/>
            <person name="Andreopoulos W."/>
            <person name="Angelini C."/>
            <person name="Antonin V."/>
            <person name="Barry K.W."/>
            <person name="Bougher N.L."/>
            <person name="Buchanan P."/>
            <person name="Buyck B."/>
            <person name="Bense V."/>
            <person name="Catcheside P."/>
            <person name="Chovatia M."/>
            <person name="Cooper J."/>
            <person name="Damon W."/>
            <person name="Desjardin D."/>
            <person name="Finy P."/>
            <person name="Geml J."/>
            <person name="Haridas S."/>
            <person name="Hughes K."/>
            <person name="Justo A."/>
            <person name="Karasinski D."/>
            <person name="Kautmanova I."/>
            <person name="Kiss B."/>
            <person name="Kocsube S."/>
            <person name="Kotiranta H."/>
            <person name="LaButti K.M."/>
            <person name="Lechner B.E."/>
            <person name="Liimatainen K."/>
            <person name="Lipzen A."/>
            <person name="Lukacs Z."/>
            <person name="Mihaltcheva S."/>
            <person name="Morgado L.N."/>
            <person name="Niskanen T."/>
            <person name="Noordeloos M.E."/>
            <person name="Ohm R.A."/>
            <person name="Ortiz-Santana B."/>
            <person name="Ovrebo C."/>
            <person name="Racz N."/>
            <person name="Riley R."/>
            <person name="Savchenko A."/>
            <person name="Shiryaev A."/>
            <person name="Soop K."/>
            <person name="Spirin V."/>
            <person name="Szebenyi C."/>
            <person name="Tomsovsky M."/>
            <person name="Tulloss R.E."/>
            <person name="Uehling J."/>
            <person name="Grigoriev I.V."/>
            <person name="Vagvolgyi C."/>
            <person name="Papp T."/>
            <person name="Martin F.M."/>
            <person name="Miettinen O."/>
            <person name="Hibbett D.S."/>
            <person name="Nagy L.G."/>
        </authorList>
    </citation>
    <scope>NUCLEOTIDE SEQUENCE [LARGE SCALE GENOMIC DNA]</scope>
    <source>
        <strain evidence="1 2">CBS 309.79</strain>
    </source>
</reference>
<dbReference type="STRING" id="1884261.A0A5C3QIU8"/>
<name>A0A5C3QIU8_9AGAR</name>
<accession>A0A5C3QIU8</accession>
<organism evidence="1 2">
    <name type="scientific">Pterulicium gracile</name>
    <dbReference type="NCBI Taxonomy" id="1884261"/>
    <lineage>
        <taxon>Eukaryota</taxon>
        <taxon>Fungi</taxon>
        <taxon>Dikarya</taxon>
        <taxon>Basidiomycota</taxon>
        <taxon>Agaricomycotina</taxon>
        <taxon>Agaricomycetes</taxon>
        <taxon>Agaricomycetidae</taxon>
        <taxon>Agaricales</taxon>
        <taxon>Pleurotineae</taxon>
        <taxon>Pterulaceae</taxon>
        <taxon>Pterulicium</taxon>
    </lineage>
</organism>
<keyword evidence="2" id="KW-1185">Reference proteome</keyword>
<dbReference type="OrthoDB" id="2993888at2759"/>
<evidence type="ECO:0000313" key="2">
    <source>
        <dbReference type="Proteomes" id="UP000305067"/>
    </source>
</evidence>
<dbReference type="EMBL" id="ML178830">
    <property type="protein sequence ID" value="TFL00149.1"/>
    <property type="molecule type" value="Genomic_DNA"/>
</dbReference>
<sequence>MVARSKELPVSARLGLPDLTARRDDLNFDERLEELSVAHSLLFKASRLRELHVQGRREDVEFYLLRISDEPAPLLRSLVIQAQKAHFTINIPKYILSIQKPQLQFLTLDYCQVLWPTRNKRPLFSNLLHLNILRPRPRPPREMLLDILRASPDLLALRLESTIPLDLAPLDPKSHSTISLACPQFYMVTDTNTLSTNLYTHISHPQTTETYVYVPEFARPVDDISMI</sequence>
<dbReference type="Proteomes" id="UP000305067">
    <property type="component" value="Unassembled WGS sequence"/>
</dbReference>